<dbReference type="Pfam" id="PF00107">
    <property type="entry name" value="ADH_zinc_N"/>
    <property type="match status" value="1"/>
</dbReference>
<evidence type="ECO:0000256" key="3">
    <source>
        <dbReference type="ARBA" id="ARBA00023002"/>
    </source>
</evidence>
<dbReference type="InterPro" id="IPR011032">
    <property type="entry name" value="GroES-like_sf"/>
</dbReference>
<evidence type="ECO:0000259" key="4">
    <source>
        <dbReference type="SMART" id="SM00829"/>
    </source>
</evidence>
<gene>
    <name evidence="5" type="ORF">KIS1582_1967</name>
</gene>
<keyword evidence="3" id="KW-0560">Oxidoreductase</keyword>
<comment type="caution">
    <text evidence="5">The sequence shown here is derived from an EMBL/GenBank/DDBJ whole genome shotgun (WGS) entry which is preliminary data.</text>
</comment>
<dbReference type="Gene3D" id="3.90.180.10">
    <property type="entry name" value="Medium-chain alcohol dehydrogenases, catalytic domain"/>
    <property type="match status" value="1"/>
</dbReference>
<protein>
    <recommendedName>
        <fullName evidence="4">Enoyl reductase (ER) domain-containing protein</fullName>
    </recommendedName>
</protein>
<evidence type="ECO:0000256" key="1">
    <source>
        <dbReference type="ARBA" id="ARBA00022723"/>
    </source>
</evidence>
<keyword evidence="1" id="KW-0479">Metal-binding</keyword>
<dbReference type="EMBL" id="VDEM01000017">
    <property type="protein sequence ID" value="KAF0824288.1"/>
    <property type="molecule type" value="Genomic_DNA"/>
</dbReference>
<dbReference type="SUPFAM" id="SSF51735">
    <property type="entry name" value="NAD(P)-binding Rossmann-fold domains"/>
    <property type="match status" value="1"/>
</dbReference>
<reference evidence="5 6" key="1">
    <citation type="journal article" date="2020" name="G3 (Bethesda)">
        <title>Whole Genome Sequencing and Comparative Genomics of Two Nematicidal Bacillus Strains Reveals a Wide Range of Possible Virulence Factors.</title>
        <authorList>
            <person name="Susic N."/>
            <person name="Janezic S."/>
            <person name="Rupnik M."/>
            <person name="Geric Stare B."/>
        </authorList>
    </citation>
    <scope>NUCLEOTIDE SEQUENCE [LARGE SCALE GENOMIC DNA]</scope>
    <source>
        <strain evidence="5 6">I-1582</strain>
    </source>
</reference>
<sequence>MTVDIQTKVATVILNESNELDFANVELKPETYAGVVEVSYNGICGTDLHILEGKGSKTRPVSIGHEFVGRVSLLNQFILSADGSNINVGDRVAVVPGYSCGNCVYCRKFPELDYLCGNRVVHGLSNPFKEGGALGGLSTSVGIDSKIYVQKIPDNISDEVATLIEPLTVAIRAVEKAISGSKGDIDLGFGIGSKVVVFGLGPIGLMTAMVAKEVGLRVIGIEPNAYRREVAKEVGITEVYSSVYQKEFEDFIEEGADIVIEAVGEPHIVKDALYSIRKAGRFVVLGHFFENGSVELDPSVICRNDIEIIGSVLGPRQAYPKAVRLIEKDPERWGKLISHTFPLSETKAAFELAKTKECMKVIVKCK</sequence>
<dbReference type="PANTHER" id="PTHR43401">
    <property type="entry name" value="L-THREONINE 3-DEHYDROGENASE"/>
    <property type="match status" value="1"/>
</dbReference>
<dbReference type="RefSeq" id="WP_159344953.1">
    <property type="nucleotide sequence ID" value="NZ_JBALOT010000027.1"/>
</dbReference>
<dbReference type="Gene3D" id="3.40.50.720">
    <property type="entry name" value="NAD(P)-binding Rossmann-like Domain"/>
    <property type="match status" value="1"/>
</dbReference>
<dbReference type="InterPro" id="IPR013154">
    <property type="entry name" value="ADH-like_N"/>
</dbReference>
<accession>A0A800NAY4</accession>
<organism evidence="5 6">
    <name type="scientific">Cytobacillus firmus</name>
    <name type="common">Bacillus firmus</name>
    <dbReference type="NCBI Taxonomy" id="1399"/>
    <lineage>
        <taxon>Bacteria</taxon>
        <taxon>Bacillati</taxon>
        <taxon>Bacillota</taxon>
        <taxon>Bacilli</taxon>
        <taxon>Bacillales</taxon>
        <taxon>Bacillaceae</taxon>
        <taxon>Cytobacillus</taxon>
    </lineage>
</organism>
<dbReference type="OrthoDB" id="9770238at2"/>
<dbReference type="InterPro" id="IPR050129">
    <property type="entry name" value="Zn_alcohol_dh"/>
</dbReference>
<name>A0A800NAY4_CYTFI</name>
<dbReference type="SUPFAM" id="SSF50129">
    <property type="entry name" value="GroES-like"/>
    <property type="match status" value="1"/>
</dbReference>
<proteinExistence type="predicted"/>
<keyword evidence="2" id="KW-0862">Zinc</keyword>
<dbReference type="GO" id="GO:0046872">
    <property type="term" value="F:metal ion binding"/>
    <property type="evidence" value="ECO:0007669"/>
    <property type="project" value="UniProtKB-KW"/>
</dbReference>
<dbReference type="InterPro" id="IPR013149">
    <property type="entry name" value="ADH-like_C"/>
</dbReference>
<dbReference type="AlphaFoldDB" id="A0A800NAY4"/>
<dbReference type="Proteomes" id="UP000465778">
    <property type="component" value="Unassembled WGS sequence"/>
</dbReference>
<evidence type="ECO:0000313" key="5">
    <source>
        <dbReference type="EMBL" id="KAF0824288.1"/>
    </source>
</evidence>
<evidence type="ECO:0000256" key="2">
    <source>
        <dbReference type="ARBA" id="ARBA00022833"/>
    </source>
</evidence>
<dbReference type="Pfam" id="PF08240">
    <property type="entry name" value="ADH_N"/>
    <property type="match status" value="1"/>
</dbReference>
<feature type="domain" description="Enoyl reductase (ER)" evidence="4">
    <location>
        <begin position="15"/>
        <end position="363"/>
    </location>
</feature>
<dbReference type="InterPro" id="IPR020843">
    <property type="entry name" value="ER"/>
</dbReference>
<dbReference type="GO" id="GO:0016491">
    <property type="term" value="F:oxidoreductase activity"/>
    <property type="evidence" value="ECO:0007669"/>
    <property type="project" value="UniProtKB-KW"/>
</dbReference>
<evidence type="ECO:0000313" key="6">
    <source>
        <dbReference type="Proteomes" id="UP000465778"/>
    </source>
</evidence>
<dbReference type="InterPro" id="IPR036291">
    <property type="entry name" value="NAD(P)-bd_dom_sf"/>
</dbReference>
<dbReference type="SMART" id="SM00829">
    <property type="entry name" value="PKS_ER"/>
    <property type="match status" value="1"/>
</dbReference>
<dbReference type="PANTHER" id="PTHR43401:SF2">
    <property type="entry name" value="L-THREONINE 3-DEHYDROGENASE"/>
    <property type="match status" value="1"/>
</dbReference>